<dbReference type="GO" id="GO:0000160">
    <property type="term" value="P:phosphorelay signal transduction system"/>
    <property type="evidence" value="ECO:0007669"/>
    <property type="project" value="InterPro"/>
</dbReference>
<evidence type="ECO:0000256" key="1">
    <source>
        <dbReference type="PROSITE-ProRule" id="PRU00169"/>
    </source>
</evidence>
<dbReference type="AlphaFoldDB" id="A0A081C8Q6"/>
<dbReference type="SUPFAM" id="SSF52172">
    <property type="entry name" value="CheY-like"/>
    <property type="match status" value="1"/>
</dbReference>
<dbReference type="InterPro" id="IPR002192">
    <property type="entry name" value="PPDK_AMP/ATP-bd"/>
</dbReference>
<dbReference type="PROSITE" id="PS50110">
    <property type="entry name" value="RESPONSE_REGULATORY"/>
    <property type="match status" value="1"/>
</dbReference>
<feature type="domain" description="Response regulatory" evidence="2">
    <location>
        <begin position="39"/>
        <end position="162"/>
    </location>
</feature>
<dbReference type="Gene3D" id="3.40.50.2300">
    <property type="match status" value="1"/>
</dbReference>
<dbReference type="InterPro" id="IPR011006">
    <property type="entry name" value="CheY-like_superfamily"/>
</dbReference>
<dbReference type="GO" id="GO:0005524">
    <property type="term" value="F:ATP binding"/>
    <property type="evidence" value="ECO:0007669"/>
    <property type="project" value="InterPro"/>
</dbReference>
<sequence>MDVQELNIYYNKLKYGEEIFHTLMQKRIREILLVSTFYDAYIFEQDGRLSERIFGEFHQLNLTYPPRIISVPTGEEALRKIDEGKIEFDLVITMMRTGEMTPFELSRKIKQKRPNLPVLLLLTGQADIPLIERTTKERRYVDNVFLWNGDPQVFLAMVKYVEDLMNVEHDTAKGLVRVVLLVEDSIYYYSRFLPILYKEIMLQTQRLISEELTDMQKNYRRHTRPKVLMAHTLEDAIQICEKYKEYLLSVISDIRFLNRGQLDPEAGIQLIHYLKSQNYDIPILLQSSETTLKQKARELNVSFLEKHSKSLLNDLSEFIYSNLGFGDFIFRDYAGNEIARASTIGEFEQRLQEIPDETLSYHSRRNHFSAWLIARGEIEVARYIRPFHVEDFGGSFDLEREFLIGIFREVRARKSRGNIISFDAANPGGENEIVRLSEGSLGGKGRGIAFLNALFVTMELEEKFQPVKIKIPRTAFIGTAEFDTFLKDNKLQEKIVEADDEFIKRAFLEASLSASLLEKLSVYLEHVTHPLAIRSSGLLEGSQAQPFAGIYQTFMLPNNHPNQDVRQQHLEDAVKMVYASAFLHDARNYIERIKYRIEEEKMTVILQEIVGSRHGDYFYPHISGVAQSYNYYPTPFMSHSDGFASIALGLGQWVVDGQPTYQFCPQHPQLRVLSPEELAKNSQTAFFALNLRQQNIDLTEGASATLATLDLGAAEGDGVLWHVASVWDEGTQRLRDGLYYDGPRVLTFANILKYKRFPLAEILTEILDIGEKALGAPVEIEFAVNLQKSLDEKILPTFYILQIRPLFIHSEELLFDESELTREHLLLYTEEGMGNGVISHIRDLIYLDPQKFDHAQTLQMKSEIQQINEQMLIEDREYILIGPGRWGSRDHSLGVPVRWTDIHKAKVIVETSLDNFVIESSQGSHFFHNLVSMNAGYFTVPYKTDANFIDWNWLKSLPIHHTTNYFVHVRRDMPFIVKMFGRKGISVIYK</sequence>
<keyword evidence="4" id="KW-1185">Reference proteome</keyword>
<dbReference type="Pfam" id="PF01326">
    <property type="entry name" value="PPDK_N"/>
    <property type="match status" value="1"/>
</dbReference>
<organism evidence="3 4">
    <name type="scientific">Vecturithrix granuli</name>
    <dbReference type="NCBI Taxonomy" id="1499967"/>
    <lineage>
        <taxon>Bacteria</taxon>
        <taxon>Candidatus Moduliflexota</taxon>
        <taxon>Candidatus Vecturitrichia</taxon>
        <taxon>Candidatus Vecturitrichales</taxon>
        <taxon>Candidatus Vecturitrichaceae</taxon>
        <taxon>Candidatus Vecturithrix</taxon>
    </lineage>
</organism>
<dbReference type="HOGENOM" id="CLU_012339_0_0_0"/>
<dbReference type="Proteomes" id="UP000030661">
    <property type="component" value="Unassembled WGS sequence"/>
</dbReference>
<dbReference type="GO" id="GO:0016301">
    <property type="term" value="F:kinase activity"/>
    <property type="evidence" value="ECO:0007669"/>
    <property type="project" value="InterPro"/>
</dbReference>
<dbReference type="InterPro" id="IPR013815">
    <property type="entry name" value="ATP_grasp_subdomain_1"/>
</dbReference>
<accession>A0A081C8Q6</accession>
<proteinExistence type="predicted"/>
<gene>
    <name evidence="3" type="ORF">U27_00859</name>
</gene>
<evidence type="ECO:0000313" key="4">
    <source>
        <dbReference type="Proteomes" id="UP000030661"/>
    </source>
</evidence>
<dbReference type="SUPFAM" id="SSF56059">
    <property type="entry name" value="Glutathione synthetase ATP-binding domain-like"/>
    <property type="match status" value="1"/>
</dbReference>
<dbReference type="EMBL" id="DF820476">
    <property type="protein sequence ID" value="GAK60961.1"/>
    <property type="molecule type" value="Genomic_DNA"/>
</dbReference>
<reference evidence="3 4" key="1">
    <citation type="journal article" date="2015" name="PeerJ">
        <title>First genomic representation of candidate bacterial phylum KSB3 points to enhanced environmental sensing as a trigger of wastewater bulking.</title>
        <authorList>
            <person name="Sekiguchi Y."/>
            <person name="Ohashi A."/>
            <person name="Parks D.H."/>
            <person name="Yamauchi T."/>
            <person name="Tyson G.W."/>
            <person name="Hugenholtz P."/>
        </authorList>
    </citation>
    <scope>NUCLEOTIDE SEQUENCE [LARGE SCALE GENOMIC DNA]</scope>
</reference>
<dbReference type="STRING" id="1499967.U27_00859"/>
<evidence type="ECO:0000259" key="2">
    <source>
        <dbReference type="PROSITE" id="PS50110"/>
    </source>
</evidence>
<comment type="caution">
    <text evidence="1">Lacks conserved residue(s) required for the propagation of feature annotation.</text>
</comment>
<evidence type="ECO:0000313" key="3">
    <source>
        <dbReference type="EMBL" id="GAK60961.1"/>
    </source>
</evidence>
<dbReference type="InterPro" id="IPR001789">
    <property type="entry name" value="Sig_transdc_resp-reg_receiver"/>
</dbReference>
<protein>
    <submittedName>
        <fullName evidence="3">Response regulator receiver protein</fullName>
    </submittedName>
</protein>
<name>A0A081C8Q6_VECG1</name>
<dbReference type="CDD" id="cd00156">
    <property type="entry name" value="REC"/>
    <property type="match status" value="1"/>
</dbReference>
<dbReference type="Gene3D" id="3.30.1490.20">
    <property type="entry name" value="ATP-grasp fold, A domain"/>
    <property type="match status" value="1"/>
</dbReference>
<dbReference type="eggNOG" id="COG0574">
    <property type="taxonomic scope" value="Bacteria"/>
</dbReference>